<evidence type="ECO:0000256" key="5">
    <source>
        <dbReference type="SAM" id="SignalP"/>
    </source>
</evidence>
<dbReference type="RefSeq" id="WP_204910529.1">
    <property type="nucleotide sequence ID" value="NZ_BAAAYR010000002.1"/>
</dbReference>
<dbReference type="PROSITE" id="PS51318">
    <property type="entry name" value="TAT"/>
    <property type="match status" value="1"/>
</dbReference>
<dbReference type="SMART" id="SM00062">
    <property type="entry name" value="PBPb"/>
    <property type="match status" value="1"/>
</dbReference>
<evidence type="ECO:0000256" key="2">
    <source>
        <dbReference type="ARBA" id="ARBA00010333"/>
    </source>
</evidence>
<dbReference type="Pfam" id="PF00497">
    <property type="entry name" value="SBP_bac_3"/>
    <property type="match status" value="1"/>
</dbReference>
<feature type="chain" id="PRO_5046414066" evidence="5">
    <location>
        <begin position="30"/>
        <end position="287"/>
    </location>
</feature>
<dbReference type="PANTHER" id="PTHR35936">
    <property type="entry name" value="MEMBRANE-BOUND LYTIC MUREIN TRANSGLYCOSYLASE F"/>
    <property type="match status" value="1"/>
</dbReference>
<keyword evidence="3 5" id="KW-0732">Signal</keyword>
<comment type="subcellular location">
    <subcellularLocation>
        <location evidence="1">Cell envelope</location>
    </subcellularLocation>
</comment>
<feature type="signal peptide" evidence="5">
    <location>
        <begin position="1"/>
        <end position="29"/>
    </location>
</feature>
<gene>
    <name evidence="7" type="ORF">GCM10022197_23320</name>
</gene>
<evidence type="ECO:0000256" key="4">
    <source>
        <dbReference type="RuleBase" id="RU003744"/>
    </source>
</evidence>
<proteinExistence type="inferred from homology"/>
<dbReference type="Proteomes" id="UP001500767">
    <property type="component" value="Unassembled WGS sequence"/>
</dbReference>
<organism evidence="7 8">
    <name type="scientific">Microlunatus spumicola</name>
    <dbReference type="NCBI Taxonomy" id="81499"/>
    <lineage>
        <taxon>Bacteria</taxon>
        <taxon>Bacillati</taxon>
        <taxon>Actinomycetota</taxon>
        <taxon>Actinomycetes</taxon>
        <taxon>Propionibacteriales</taxon>
        <taxon>Propionibacteriaceae</taxon>
        <taxon>Microlunatus</taxon>
    </lineage>
</organism>
<sequence>MIPSSLSRRTVLRGGAAAVLAGLVGTTYACGSDDVAAPAAEVGASGIKTIKAGVLSVATMSDAKPNCWIENGEFKGFDLDLARAVGAKLGLAVEFAAIDFPAMFPAVAQGRYDMGAASSAGTVERQKVVDFSAGYLGGYLGVLTTKTSGITDQNASTDGKRLGLLQGSIQEAYAKKFLPGATLVMFPDNNAGVAALQTGRVDGYFLDFVVGTDYIDQHPDLVQPIAVPAFDQPAAFPIKKGNTALKEGVDKAIGELVQDGTWMRLYTQYFTKAPKPTDLPPYALPTA</sequence>
<dbReference type="PROSITE" id="PS01039">
    <property type="entry name" value="SBP_BACTERIAL_3"/>
    <property type="match status" value="1"/>
</dbReference>
<comment type="caution">
    <text evidence="7">The sequence shown here is derived from an EMBL/GenBank/DDBJ whole genome shotgun (WGS) entry which is preliminary data.</text>
</comment>
<evidence type="ECO:0000256" key="3">
    <source>
        <dbReference type="ARBA" id="ARBA00022729"/>
    </source>
</evidence>
<dbReference type="InterPro" id="IPR006311">
    <property type="entry name" value="TAT_signal"/>
</dbReference>
<evidence type="ECO:0000259" key="6">
    <source>
        <dbReference type="SMART" id="SM00062"/>
    </source>
</evidence>
<dbReference type="InterPro" id="IPR001638">
    <property type="entry name" value="Solute-binding_3/MltF_N"/>
</dbReference>
<accession>A0ABP6XLL5</accession>
<reference evidence="8" key="1">
    <citation type="journal article" date="2019" name="Int. J. Syst. Evol. Microbiol.">
        <title>The Global Catalogue of Microorganisms (GCM) 10K type strain sequencing project: providing services to taxonomists for standard genome sequencing and annotation.</title>
        <authorList>
            <consortium name="The Broad Institute Genomics Platform"/>
            <consortium name="The Broad Institute Genome Sequencing Center for Infectious Disease"/>
            <person name="Wu L."/>
            <person name="Ma J."/>
        </authorList>
    </citation>
    <scope>NUCLEOTIDE SEQUENCE [LARGE SCALE GENOMIC DNA]</scope>
    <source>
        <strain evidence="8">JCM 16540</strain>
    </source>
</reference>
<dbReference type="SUPFAM" id="SSF53850">
    <property type="entry name" value="Periplasmic binding protein-like II"/>
    <property type="match status" value="1"/>
</dbReference>
<name>A0ABP6XLL5_9ACTN</name>
<dbReference type="CDD" id="cd13530">
    <property type="entry name" value="PBP2_peptides_like"/>
    <property type="match status" value="1"/>
</dbReference>
<feature type="domain" description="Solute-binding protein family 3/N-terminal" evidence="6">
    <location>
        <begin position="54"/>
        <end position="273"/>
    </location>
</feature>
<evidence type="ECO:0000313" key="8">
    <source>
        <dbReference type="Proteomes" id="UP001500767"/>
    </source>
</evidence>
<dbReference type="Gene3D" id="3.40.190.10">
    <property type="entry name" value="Periplasmic binding protein-like II"/>
    <property type="match status" value="2"/>
</dbReference>
<comment type="similarity">
    <text evidence="2 4">Belongs to the bacterial solute-binding protein 3 family.</text>
</comment>
<dbReference type="InterPro" id="IPR018313">
    <property type="entry name" value="SBP_3_CS"/>
</dbReference>
<keyword evidence="8" id="KW-1185">Reference proteome</keyword>
<dbReference type="EMBL" id="BAAAYR010000002">
    <property type="protein sequence ID" value="GAA3566664.1"/>
    <property type="molecule type" value="Genomic_DNA"/>
</dbReference>
<evidence type="ECO:0000256" key="1">
    <source>
        <dbReference type="ARBA" id="ARBA00004196"/>
    </source>
</evidence>
<protein>
    <submittedName>
        <fullName evidence="7">Transporter substrate-binding domain-containing protein</fullName>
    </submittedName>
</protein>
<evidence type="ECO:0000313" key="7">
    <source>
        <dbReference type="EMBL" id="GAA3566664.1"/>
    </source>
</evidence>